<evidence type="ECO:0000256" key="2">
    <source>
        <dbReference type="ARBA" id="ARBA00010072"/>
    </source>
</evidence>
<evidence type="ECO:0000313" key="10">
    <source>
        <dbReference type="EMBL" id="GGB41722.1"/>
    </source>
</evidence>
<dbReference type="Gene3D" id="1.10.3720.10">
    <property type="entry name" value="MetI-like"/>
    <property type="match status" value="1"/>
</dbReference>
<dbReference type="RefSeq" id="WP_188578095.1">
    <property type="nucleotide sequence ID" value="NZ_BMDZ01000025.1"/>
</dbReference>
<dbReference type="InterPro" id="IPR035906">
    <property type="entry name" value="MetI-like_sf"/>
</dbReference>
<dbReference type="EMBL" id="BMDZ01000025">
    <property type="protein sequence ID" value="GGB41722.1"/>
    <property type="molecule type" value="Genomic_DNA"/>
</dbReference>
<dbReference type="InterPro" id="IPR000515">
    <property type="entry name" value="MetI-like"/>
</dbReference>
<dbReference type="Proteomes" id="UP000603352">
    <property type="component" value="Unassembled WGS sequence"/>
</dbReference>
<keyword evidence="6 8" id="KW-1133">Transmembrane helix</keyword>
<sequence>MTADTIPDKKIAAERPPAATIGPIAWIRANLFNTWYNALLTVLILWGLISWVPPLVNWAFIDAVWGRVSPDVCRAAEGACWAFIREKYRLILFGTYPYEQQWRPFVSILLFVTLVGVSGYRRLWSRVLVYIWAAVMLAICTLMWGGVLGLPLVETRLWGGLMITLVLAVFGCGVAFPIAVLLALGRRSNLPIIRAISVTYVELIRGVPLVTLLFMASVMIPLFLPEGMNINKLLRAQIAIIMFAAAYLAEVVRGGLQAIPKGQYEAADALGLGYWQKMRLIILPQALKISIPSTVNSFLSTLKDTSLVVIIGIFDLMLATRAALNDAPWRTYFAEAYVFAALIYFVICFSISRYSQWLERYLGRSAHR</sequence>
<keyword evidence="5 8" id="KW-0812">Transmembrane</keyword>
<evidence type="ECO:0000256" key="5">
    <source>
        <dbReference type="ARBA" id="ARBA00022692"/>
    </source>
</evidence>
<dbReference type="Pfam" id="PF00528">
    <property type="entry name" value="BPD_transp_1"/>
    <property type="match status" value="1"/>
</dbReference>
<comment type="caution">
    <text evidence="10">The sequence shown here is derived from an EMBL/GenBank/DDBJ whole genome shotgun (WGS) entry which is preliminary data.</text>
</comment>
<dbReference type="NCBIfam" id="TIGR01726">
    <property type="entry name" value="HEQRo_perm_3TM"/>
    <property type="match status" value="1"/>
</dbReference>
<dbReference type="PANTHER" id="PTHR30614">
    <property type="entry name" value="MEMBRANE COMPONENT OF AMINO ACID ABC TRANSPORTER"/>
    <property type="match status" value="1"/>
</dbReference>
<feature type="transmembrane region" description="Helical" evidence="8">
    <location>
        <begin position="203"/>
        <end position="224"/>
    </location>
</feature>
<feature type="transmembrane region" description="Helical" evidence="8">
    <location>
        <begin position="102"/>
        <end position="120"/>
    </location>
</feature>
<feature type="transmembrane region" description="Helical" evidence="8">
    <location>
        <begin position="236"/>
        <end position="256"/>
    </location>
</feature>
<evidence type="ECO:0000256" key="1">
    <source>
        <dbReference type="ARBA" id="ARBA00004429"/>
    </source>
</evidence>
<feature type="transmembrane region" description="Helical" evidence="8">
    <location>
        <begin position="127"/>
        <end position="145"/>
    </location>
</feature>
<dbReference type="PROSITE" id="PS50928">
    <property type="entry name" value="ABC_TM1"/>
    <property type="match status" value="1"/>
</dbReference>
<feature type="domain" description="ABC transmembrane type-1" evidence="9">
    <location>
        <begin position="161"/>
        <end position="355"/>
    </location>
</feature>
<dbReference type="InterPro" id="IPR010065">
    <property type="entry name" value="AA_ABC_transptr_permease_3TM"/>
</dbReference>
<comment type="similarity">
    <text evidence="2">Belongs to the binding-protein-dependent transport system permease family. HisMQ subfamily.</text>
</comment>
<dbReference type="CDD" id="cd06261">
    <property type="entry name" value="TM_PBP2"/>
    <property type="match status" value="1"/>
</dbReference>
<evidence type="ECO:0000256" key="8">
    <source>
        <dbReference type="RuleBase" id="RU363032"/>
    </source>
</evidence>
<feature type="transmembrane region" description="Helical" evidence="8">
    <location>
        <begin position="336"/>
        <end position="354"/>
    </location>
</feature>
<evidence type="ECO:0000256" key="3">
    <source>
        <dbReference type="ARBA" id="ARBA00022448"/>
    </source>
</evidence>
<evidence type="ECO:0000259" key="9">
    <source>
        <dbReference type="PROSITE" id="PS50928"/>
    </source>
</evidence>
<keyword evidence="7 8" id="KW-0472">Membrane</keyword>
<evidence type="ECO:0000256" key="6">
    <source>
        <dbReference type="ARBA" id="ARBA00022989"/>
    </source>
</evidence>
<protein>
    <submittedName>
        <fullName evidence="10">Amino acid ABC transporter permease</fullName>
    </submittedName>
</protein>
<dbReference type="SUPFAM" id="SSF161098">
    <property type="entry name" value="MetI-like"/>
    <property type="match status" value="1"/>
</dbReference>
<comment type="subcellular location">
    <subcellularLocation>
        <location evidence="1">Cell inner membrane</location>
        <topology evidence="1">Multi-pass membrane protein</topology>
    </subcellularLocation>
    <subcellularLocation>
        <location evidence="8">Cell membrane</location>
        <topology evidence="8">Multi-pass membrane protein</topology>
    </subcellularLocation>
</comment>
<keyword evidence="3 8" id="KW-0813">Transport</keyword>
<evidence type="ECO:0000256" key="4">
    <source>
        <dbReference type="ARBA" id="ARBA00022475"/>
    </source>
</evidence>
<gene>
    <name evidence="10" type="ORF">GCM10011505_23930</name>
</gene>
<accession>A0ABQ1IHX4</accession>
<keyword evidence="4" id="KW-1003">Cell membrane</keyword>
<feature type="transmembrane region" description="Helical" evidence="8">
    <location>
        <begin position="307"/>
        <end position="324"/>
    </location>
</feature>
<dbReference type="InterPro" id="IPR043429">
    <property type="entry name" value="ArtM/GltK/GlnP/TcyL/YhdX-like"/>
</dbReference>
<name>A0ABQ1IHX4_9PROT</name>
<evidence type="ECO:0000313" key="11">
    <source>
        <dbReference type="Proteomes" id="UP000603352"/>
    </source>
</evidence>
<feature type="transmembrane region" description="Helical" evidence="8">
    <location>
        <begin position="157"/>
        <end position="182"/>
    </location>
</feature>
<proteinExistence type="inferred from homology"/>
<feature type="transmembrane region" description="Helical" evidence="8">
    <location>
        <begin position="34"/>
        <end position="52"/>
    </location>
</feature>
<dbReference type="PANTHER" id="PTHR30614:SF41">
    <property type="entry name" value="INNER MEMBRANE AMINO-ACID ABC TRANSPORTER PERMEASE PROTEIN YHDY"/>
    <property type="match status" value="1"/>
</dbReference>
<keyword evidence="11" id="KW-1185">Reference proteome</keyword>
<organism evidence="10 11">
    <name type="scientific">Tistrella bauzanensis</name>
    <dbReference type="NCBI Taxonomy" id="657419"/>
    <lineage>
        <taxon>Bacteria</taxon>
        <taxon>Pseudomonadati</taxon>
        <taxon>Pseudomonadota</taxon>
        <taxon>Alphaproteobacteria</taxon>
        <taxon>Geminicoccales</taxon>
        <taxon>Geminicoccaceae</taxon>
        <taxon>Tistrella</taxon>
    </lineage>
</organism>
<reference evidence="11" key="1">
    <citation type="journal article" date="2019" name="Int. J. Syst. Evol. Microbiol.">
        <title>The Global Catalogue of Microorganisms (GCM) 10K type strain sequencing project: providing services to taxonomists for standard genome sequencing and annotation.</title>
        <authorList>
            <consortium name="The Broad Institute Genomics Platform"/>
            <consortium name="The Broad Institute Genome Sequencing Center for Infectious Disease"/>
            <person name="Wu L."/>
            <person name="Ma J."/>
        </authorList>
    </citation>
    <scope>NUCLEOTIDE SEQUENCE [LARGE SCALE GENOMIC DNA]</scope>
    <source>
        <strain evidence="11">CGMCC 1.10188</strain>
    </source>
</reference>
<evidence type="ECO:0000256" key="7">
    <source>
        <dbReference type="ARBA" id="ARBA00023136"/>
    </source>
</evidence>